<dbReference type="STRING" id="1121865.OMW_00977"/>
<keyword evidence="1" id="KW-1133">Transmembrane helix</keyword>
<dbReference type="Pfam" id="PF05437">
    <property type="entry name" value="AzlD"/>
    <property type="match status" value="1"/>
</dbReference>
<proteinExistence type="predicted"/>
<name>S1NES9_9ENTE</name>
<keyword evidence="1" id="KW-0812">Transmembrane</keyword>
<feature type="transmembrane region" description="Helical" evidence="1">
    <location>
        <begin position="88"/>
        <end position="105"/>
    </location>
</feature>
<dbReference type="eggNOG" id="COG4392">
    <property type="taxonomic scope" value="Bacteria"/>
</dbReference>
<reference evidence="2 3" key="1">
    <citation type="submission" date="2013-03" db="EMBL/GenBank/DDBJ databases">
        <title>The Genome Sequence of Enterococcus columbae ATCC_51263 (PacBio/Illumina hybrid assembly).</title>
        <authorList>
            <consortium name="The Broad Institute Genomics Platform"/>
            <consortium name="The Broad Institute Genome Sequencing Center for Infectious Disease"/>
            <person name="Earl A."/>
            <person name="Russ C."/>
            <person name="Gilmore M."/>
            <person name="Surin D."/>
            <person name="Walker B."/>
            <person name="Young S."/>
            <person name="Zeng Q."/>
            <person name="Gargeya S."/>
            <person name="Fitzgerald M."/>
            <person name="Haas B."/>
            <person name="Abouelleil A."/>
            <person name="Allen A.W."/>
            <person name="Alvarado L."/>
            <person name="Arachchi H.M."/>
            <person name="Berlin A.M."/>
            <person name="Chapman S.B."/>
            <person name="Gainer-Dewar J."/>
            <person name="Goldberg J."/>
            <person name="Griggs A."/>
            <person name="Gujja S."/>
            <person name="Hansen M."/>
            <person name="Howarth C."/>
            <person name="Imamovic A."/>
            <person name="Ireland A."/>
            <person name="Larimer J."/>
            <person name="McCowan C."/>
            <person name="Murphy C."/>
            <person name="Pearson M."/>
            <person name="Poon T.W."/>
            <person name="Priest M."/>
            <person name="Roberts A."/>
            <person name="Saif S."/>
            <person name="Shea T."/>
            <person name="Sisk P."/>
            <person name="Sykes S."/>
            <person name="Wortman J."/>
            <person name="Nusbaum C."/>
            <person name="Birren B."/>
        </authorList>
    </citation>
    <scope>NUCLEOTIDE SEQUENCE [LARGE SCALE GENOMIC DNA]</scope>
    <source>
        <strain evidence="2 3">ATCC 51263</strain>
    </source>
</reference>
<dbReference type="RefSeq" id="WP_016183137.1">
    <property type="nucleotide sequence ID" value="NZ_JXKI01000016.1"/>
</dbReference>
<dbReference type="EMBL" id="ASWJ01000002">
    <property type="protein sequence ID" value="EOW87565.1"/>
    <property type="molecule type" value="Genomic_DNA"/>
</dbReference>
<evidence type="ECO:0008006" key="4">
    <source>
        <dbReference type="Google" id="ProtNLM"/>
    </source>
</evidence>
<dbReference type="AlphaFoldDB" id="S1NES9"/>
<dbReference type="InterPro" id="IPR008407">
    <property type="entry name" value="Brnchd-chn_aa_trnsp_AzlD"/>
</dbReference>
<gene>
    <name evidence="2" type="ORF">I568_00230</name>
</gene>
<evidence type="ECO:0000256" key="1">
    <source>
        <dbReference type="SAM" id="Phobius"/>
    </source>
</evidence>
<keyword evidence="1" id="KW-0472">Membrane</keyword>
<dbReference type="Proteomes" id="UP000014113">
    <property type="component" value="Unassembled WGS sequence"/>
</dbReference>
<organism evidence="2 3">
    <name type="scientific">Enterococcus columbae DSM 7374 = ATCC 51263</name>
    <dbReference type="NCBI Taxonomy" id="1121865"/>
    <lineage>
        <taxon>Bacteria</taxon>
        <taxon>Bacillati</taxon>
        <taxon>Bacillota</taxon>
        <taxon>Bacilli</taxon>
        <taxon>Lactobacillales</taxon>
        <taxon>Enterococcaceae</taxon>
        <taxon>Enterococcus</taxon>
    </lineage>
</organism>
<dbReference type="OrthoDB" id="7870017at2"/>
<dbReference type="PATRIC" id="fig|1121865.3.peg.966"/>
<evidence type="ECO:0000313" key="3">
    <source>
        <dbReference type="Proteomes" id="UP000014113"/>
    </source>
</evidence>
<accession>S1NES9</accession>
<evidence type="ECO:0000313" key="2">
    <source>
        <dbReference type="EMBL" id="EOW87565.1"/>
    </source>
</evidence>
<feature type="transmembrane region" description="Helical" evidence="1">
    <location>
        <begin position="6"/>
        <end position="26"/>
    </location>
</feature>
<comment type="caution">
    <text evidence="2">The sequence shown here is derived from an EMBL/GenBank/DDBJ whole genome shotgun (WGS) entry which is preliminary data.</text>
</comment>
<feature type="transmembrane region" description="Helical" evidence="1">
    <location>
        <begin position="38"/>
        <end position="57"/>
    </location>
</feature>
<keyword evidence="3" id="KW-1185">Reference proteome</keyword>
<sequence>MSLSEFHLFLLCGFVTWLPRILPFIFSRKMSFPPKVQLFLNCLPICILGALFFQSLLTFEKNHWPLLKIPELIACIPTLIVGYYTKDLMKIVVTGMITIAVIRLIF</sequence>
<protein>
    <recommendedName>
        <fullName evidence="4">Branched-chain amino acid transporter</fullName>
    </recommendedName>
</protein>